<dbReference type="OrthoDB" id="21470at2759"/>
<dbReference type="InterPro" id="IPR036867">
    <property type="entry name" value="R3H_dom_sf"/>
</dbReference>
<evidence type="ECO:0000256" key="2">
    <source>
        <dbReference type="SAM" id="MobiDB-lite"/>
    </source>
</evidence>
<proteinExistence type="predicted"/>
<dbReference type="InterPro" id="IPR051189">
    <property type="entry name" value="Splicing_assoc_domain"/>
</dbReference>
<protein>
    <recommendedName>
        <fullName evidence="3">G-patch domain-containing protein</fullName>
    </recommendedName>
</protein>
<evidence type="ECO:0000313" key="5">
    <source>
        <dbReference type="Proteomes" id="UP000193560"/>
    </source>
</evidence>
<dbReference type="PANTHER" id="PTHR14195">
    <property type="entry name" value="G PATCH DOMAIN CONTAINING PROTEIN 2"/>
    <property type="match status" value="1"/>
</dbReference>
<dbReference type="Pfam" id="PF01585">
    <property type="entry name" value="G-patch"/>
    <property type="match status" value="1"/>
</dbReference>
<keyword evidence="5" id="KW-1185">Reference proteome</keyword>
<feature type="region of interest" description="Disordered" evidence="2">
    <location>
        <begin position="290"/>
        <end position="316"/>
    </location>
</feature>
<dbReference type="InterPro" id="IPR000467">
    <property type="entry name" value="G_patch_dom"/>
</dbReference>
<dbReference type="STRING" id="90262.A0A1X2IHS7"/>
<comment type="caution">
    <text evidence="4">The sequence shown here is derived from an EMBL/GenBank/DDBJ whole genome shotgun (WGS) entry which is preliminary data.</text>
</comment>
<feature type="compositionally biased region" description="Acidic residues" evidence="2">
    <location>
        <begin position="245"/>
        <end position="257"/>
    </location>
</feature>
<evidence type="ECO:0000256" key="1">
    <source>
        <dbReference type="SAM" id="Coils"/>
    </source>
</evidence>
<evidence type="ECO:0000259" key="3">
    <source>
        <dbReference type="PROSITE" id="PS50174"/>
    </source>
</evidence>
<feature type="domain" description="G-patch" evidence="3">
    <location>
        <begin position="571"/>
        <end position="614"/>
    </location>
</feature>
<feature type="coiled-coil region" evidence="1">
    <location>
        <begin position="185"/>
        <end position="212"/>
    </location>
</feature>
<dbReference type="AlphaFoldDB" id="A0A1X2IHS7"/>
<gene>
    <name evidence="4" type="ORF">BCR42DRAFT_413593</name>
</gene>
<dbReference type="Proteomes" id="UP000193560">
    <property type="component" value="Unassembled WGS sequence"/>
</dbReference>
<feature type="region of interest" description="Disordered" evidence="2">
    <location>
        <begin position="500"/>
        <end position="550"/>
    </location>
</feature>
<dbReference type="Gene3D" id="3.30.1370.50">
    <property type="entry name" value="R3H-like domain"/>
    <property type="match status" value="1"/>
</dbReference>
<dbReference type="SMART" id="SM00443">
    <property type="entry name" value="G_patch"/>
    <property type="match status" value="1"/>
</dbReference>
<sequence length="614" mass="69283">MAKNKNRKINKNSTRSKQKKTRNYKSSHRGGGKVKAWDQPNHLQHYQDIPTEYCTESDFDLSLLEKPSLAHLDLDDSDLDGMDLQDPTTNRFFVLNQQHQDPSQHLNPPLTTSDSATYPPLEDDFYFDNKPADINNAIINDVNSDDCFFFDGTPADISFDATIIVNGNENCTKNQDSTMSTTPDIQSLSIESKRAKKKRKQHRNKVQKAKKIIPGDDICIEISSDDEDLTPLTPYNNPMDPIEINSDDDDDDDDGEDMTYTFQEESALDQDFIENTDPDSWQQLQQWATKRSVDDQQYGRLDDFESTDSDDIGDDSTIQTGLLPFNEGGGAISDFGLGDSEDDEFIQQYIAHQQHQHHKAQHLQSTIQNTLPDLPPSLHAGIHGFLQHNRRYASRKKKSSAATLSNYNNNKDMDTYSSQLRRLDRRIQLFVNDTSRQIYQLPKMALYCRQLVEGLVKLYHLKVSSDNSTGEKIGLSLRKCPATQLPNNRQSIEKYIEKARIPERTKRRMERRLGTTMKTRSSPSARKHQGQRRQRRSDGGGSEDGFRPGNVATARAAHGTVVGLAAAPLASNNVGHKMLAKMGWKEGDALGTNKDGIADPIQAVIRDRRRGLGA</sequence>
<feature type="compositionally biased region" description="Basic residues" evidence="2">
    <location>
        <begin position="1"/>
        <end position="32"/>
    </location>
</feature>
<feature type="region of interest" description="Disordered" evidence="2">
    <location>
        <begin position="1"/>
        <end position="37"/>
    </location>
</feature>
<evidence type="ECO:0000313" key="4">
    <source>
        <dbReference type="EMBL" id="ORZ16945.1"/>
    </source>
</evidence>
<name>A0A1X2IHS7_9FUNG</name>
<feature type="compositionally biased region" description="Acidic residues" evidence="2">
    <location>
        <begin position="304"/>
        <end position="314"/>
    </location>
</feature>
<dbReference type="PROSITE" id="PS50174">
    <property type="entry name" value="G_PATCH"/>
    <property type="match status" value="1"/>
</dbReference>
<feature type="region of interest" description="Disordered" evidence="2">
    <location>
        <begin position="227"/>
        <end position="257"/>
    </location>
</feature>
<dbReference type="GO" id="GO:0003676">
    <property type="term" value="F:nucleic acid binding"/>
    <property type="evidence" value="ECO:0007669"/>
    <property type="project" value="InterPro"/>
</dbReference>
<feature type="compositionally biased region" description="Basic residues" evidence="2">
    <location>
        <begin position="525"/>
        <end position="535"/>
    </location>
</feature>
<accession>A0A1X2IHS7</accession>
<reference evidence="4 5" key="1">
    <citation type="submission" date="2016-07" db="EMBL/GenBank/DDBJ databases">
        <title>Pervasive Adenine N6-methylation of Active Genes in Fungi.</title>
        <authorList>
            <consortium name="DOE Joint Genome Institute"/>
            <person name="Mondo S.J."/>
            <person name="Dannebaum R.O."/>
            <person name="Kuo R.C."/>
            <person name="Labutti K."/>
            <person name="Haridas S."/>
            <person name="Kuo A."/>
            <person name="Salamov A."/>
            <person name="Ahrendt S.R."/>
            <person name="Lipzen A."/>
            <person name="Sullivan W."/>
            <person name="Andreopoulos W.B."/>
            <person name="Clum A."/>
            <person name="Lindquist E."/>
            <person name="Daum C."/>
            <person name="Ramamoorthy G.K."/>
            <person name="Gryganskyi A."/>
            <person name="Culley D."/>
            <person name="Magnuson J.K."/>
            <person name="James T.Y."/>
            <person name="O'Malley M.A."/>
            <person name="Stajich J.E."/>
            <person name="Spatafora J.W."/>
            <person name="Visel A."/>
            <person name="Grigoriev I.V."/>
        </authorList>
    </citation>
    <scope>NUCLEOTIDE SEQUENCE [LARGE SCALE GENOMIC DNA]</scope>
    <source>
        <strain evidence="4 5">NRRL 1336</strain>
    </source>
</reference>
<organism evidence="4 5">
    <name type="scientific">Absidia repens</name>
    <dbReference type="NCBI Taxonomy" id="90262"/>
    <lineage>
        <taxon>Eukaryota</taxon>
        <taxon>Fungi</taxon>
        <taxon>Fungi incertae sedis</taxon>
        <taxon>Mucoromycota</taxon>
        <taxon>Mucoromycotina</taxon>
        <taxon>Mucoromycetes</taxon>
        <taxon>Mucorales</taxon>
        <taxon>Cunninghamellaceae</taxon>
        <taxon>Absidia</taxon>
    </lineage>
</organism>
<dbReference type="CDD" id="cd02325">
    <property type="entry name" value="R3H"/>
    <property type="match status" value="1"/>
</dbReference>
<keyword evidence="1" id="KW-0175">Coiled coil</keyword>
<dbReference type="EMBL" id="MCGE01000010">
    <property type="protein sequence ID" value="ORZ16945.1"/>
    <property type="molecule type" value="Genomic_DNA"/>
</dbReference>